<keyword evidence="1" id="KW-1185">Reference proteome</keyword>
<dbReference type="AlphaFoldDB" id="A0A0M3HLJ4"/>
<name>A0A0M3HLJ4_ASCLU</name>
<proteinExistence type="predicted"/>
<accession>A0A0M3HLJ4</accession>
<reference evidence="2" key="1">
    <citation type="submission" date="2017-02" db="UniProtKB">
        <authorList>
            <consortium name="WormBaseParasite"/>
        </authorList>
    </citation>
    <scope>IDENTIFICATION</scope>
</reference>
<organism evidence="1 2">
    <name type="scientific">Ascaris lumbricoides</name>
    <name type="common">Giant roundworm</name>
    <dbReference type="NCBI Taxonomy" id="6252"/>
    <lineage>
        <taxon>Eukaryota</taxon>
        <taxon>Metazoa</taxon>
        <taxon>Ecdysozoa</taxon>
        <taxon>Nematoda</taxon>
        <taxon>Chromadorea</taxon>
        <taxon>Rhabditida</taxon>
        <taxon>Spirurina</taxon>
        <taxon>Ascaridomorpha</taxon>
        <taxon>Ascaridoidea</taxon>
        <taxon>Ascarididae</taxon>
        <taxon>Ascaris</taxon>
    </lineage>
</organism>
<evidence type="ECO:0000313" key="1">
    <source>
        <dbReference type="Proteomes" id="UP000036681"/>
    </source>
</evidence>
<dbReference type="Proteomes" id="UP000036681">
    <property type="component" value="Unplaced"/>
</dbReference>
<dbReference type="WBParaSite" id="ALUE_0000238901-mRNA-1">
    <property type="protein sequence ID" value="ALUE_0000238901-mRNA-1"/>
    <property type="gene ID" value="ALUE_0000238901"/>
</dbReference>
<evidence type="ECO:0000313" key="2">
    <source>
        <dbReference type="WBParaSite" id="ALUE_0000238901-mRNA-1"/>
    </source>
</evidence>
<sequence>MQIPGSLKMTLEIVQNVTCCVASFGELKLMPKATTNRDKLKCFLRIG</sequence>
<protein>
    <submittedName>
        <fullName evidence="2">Uncharacterized protein</fullName>
    </submittedName>
</protein>